<dbReference type="EMBL" id="JAEUBF010000845">
    <property type="protein sequence ID" value="KAH3674632.1"/>
    <property type="molecule type" value="Genomic_DNA"/>
</dbReference>
<evidence type="ECO:0000313" key="1">
    <source>
        <dbReference type="EMBL" id="KAH3674632.1"/>
    </source>
</evidence>
<name>A0A9P8PMJ2_9ASCO</name>
<dbReference type="AlphaFoldDB" id="A0A9P8PMJ2"/>
<gene>
    <name evidence="1" type="ORF">WICMUC_003178</name>
</gene>
<organism evidence="1 2">
    <name type="scientific">Wickerhamomyces mucosus</name>
    <dbReference type="NCBI Taxonomy" id="1378264"/>
    <lineage>
        <taxon>Eukaryota</taxon>
        <taxon>Fungi</taxon>
        <taxon>Dikarya</taxon>
        <taxon>Ascomycota</taxon>
        <taxon>Saccharomycotina</taxon>
        <taxon>Saccharomycetes</taxon>
        <taxon>Phaffomycetales</taxon>
        <taxon>Wickerhamomycetaceae</taxon>
        <taxon>Wickerhamomyces</taxon>
    </lineage>
</organism>
<dbReference type="OrthoDB" id="10618910at2759"/>
<evidence type="ECO:0000313" key="2">
    <source>
        <dbReference type="Proteomes" id="UP000769528"/>
    </source>
</evidence>
<proteinExistence type="predicted"/>
<dbReference type="Proteomes" id="UP000769528">
    <property type="component" value="Unassembled WGS sequence"/>
</dbReference>
<accession>A0A9P8PMJ2</accession>
<reference evidence="1" key="2">
    <citation type="submission" date="2021-01" db="EMBL/GenBank/DDBJ databases">
        <authorList>
            <person name="Schikora-Tamarit M.A."/>
        </authorList>
    </citation>
    <scope>NUCLEOTIDE SEQUENCE</scope>
    <source>
        <strain evidence="1">CBS6341</strain>
    </source>
</reference>
<reference evidence="1" key="1">
    <citation type="journal article" date="2021" name="Open Biol.">
        <title>Shared evolutionary footprints suggest mitochondrial oxidative damage underlies multiple complex I losses in fungi.</title>
        <authorList>
            <person name="Schikora-Tamarit M.A."/>
            <person name="Marcet-Houben M."/>
            <person name="Nosek J."/>
            <person name="Gabaldon T."/>
        </authorList>
    </citation>
    <scope>NUCLEOTIDE SEQUENCE</scope>
    <source>
        <strain evidence="1">CBS6341</strain>
    </source>
</reference>
<keyword evidence="2" id="KW-1185">Reference proteome</keyword>
<sequence>MTTLFKSAKVKLDTLISFEELILKNNPSICLYRRFYRLTKFIKSKQRRKIFIYLIRQRFNQDYNERCEKVIQCSRSYTKDDILHKSVNTLNYLNKALSYTDKSSKSLLMNLLDVEISKKKYFKSELRKDILIKEKFEKFDIHDISKQKDSKALSLTSYRDFERTLMMLNESSNLCL</sequence>
<comment type="caution">
    <text evidence="1">The sequence shown here is derived from an EMBL/GenBank/DDBJ whole genome shotgun (WGS) entry which is preliminary data.</text>
</comment>
<protein>
    <submittedName>
        <fullName evidence="1">Uncharacterized protein</fullName>
    </submittedName>
</protein>